<dbReference type="Gene3D" id="2.30.22.10">
    <property type="entry name" value="Head domain of nucleotide exchange factor GrpE"/>
    <property type="match status" value="1"/>
</dbReference>
<dbReference type="GO" id="GO:0000774">
    <property type="term" value="F:adenyl-nucleotide exchange factor activity"/>
    <property type="evidence" value="ECO:0007669"/>
    <property type="project" value="InterPro"/>
</dbReference>
<comment type="function">
    <text evidence="3 4">Participates actively in the response to hyperosmotic and heat shock by preventing the aggregation of stress-denatured proteins, in association with DnaK and GrpE. It is the nucleotide exchange factor for DnaK and may function as a thermosensor. Unfolded proteins bind initially to DnaJ; upon interaction with the DnaJ-bound protein, DnaK hydrolyzes its bound ATP, resulting in the formation of a stable complex. GrpE releases ADP from DnaK; ATP binding to DnaK triggers the release of the substrate protein, thus completing the reaction cycle. Several rounds of ATP-dependent interactions between DnaJ, DnaK and GrpE are required for fully efficient folding.</text>
</comment>
<evidence type="ECO:0000313" key="8">
    <source>
        <dbReference type="EMBL" id="OGL46887.1"/>
    </source>
</evidence>
<dbReference type="GO" id="GO:0005737">
    <property type="term" value="C:cytoplasm"/>
    <property type="evidence" value="ECO:0007669"/>
    <property type="project" value="UniProtKB-SubCell"/>
</dbReference>
<keyword evidence="3 4" id="KW-0346">Stress response</keyword>
<evidence type="ECO:0000256" key="5">
    <source>
        <dbReference type="RuleBase" id="RU004478"/>
    </source>
</evidence>
<gene>
    <name evidence="3" type="primary">grpE</name>
    <name evidence="8" type="ORF">A2149_07615</name>
</gene>
<dbReference type="Gene3D" id="3.90.20.20">
    <property type="match status" value="1"/>
</dbReference>
<dbReference type="AlphaFoldDB" id="A0A1F7S1B4"/>
<dbReference type="GO" id="GO:0051082">
    <property type="term" value="F:unfolded protein binding"/>
    <property type="evidence" value="ECO:0007669"/>
    <property type="project" value="TreeGrafter"/>
</dbReference>
<dbReference type="GO" id="GO:0042803">
    <property type="term" value="F:protein homodimerization activity"/>
    <property type="evidence" value="ECO:0007669"/>
    <property type="project" value="InterPro"/>
</dbReference>
<evidence type="ECO:0000256" key="3">
    <source>
        <dbReference type="HAMAP-Rule" id="MF_01151"/>
    </source>
</evidence>
<evidence type="ECO:0000256" key="7">
    <source>
        <dbReference type="SAM" id="MobiDB-lite"/>
    </source>
</evidence>
<dbReference type="CDD" id="cd00446">
    <property type="entry name" value="GrpE"/>
    <property type="match status" value="1"/>
</dbReference>
<feature type="compositionally biased region" description="Basic and acidic residues" evidence="7">
    <location>
        <begin position="1"/>
        <end position="11"/>
    </location>
</feature>
<dbReference type="PANTHER" id="PTHR21237">
    <property type="entry name" value="GRPE PROTEIN"/>
    <property type="match status" value="1"/>
</dbReference>
<evidence type="ECO:0000256" key="4">
    <source>
        <dbReference type="RuleBase" id="RU000639"/>
    </source>
</evidence>
<proteinExistence type="inferred from homology"/>
<evidence type="ECO:0000256" key="6">
    <source>
        <dbReference type="SAM" id="Coils"/>
    </source>
</evidence>
<organism evidence="8 9">
    <name type="scientific">Candidatus Schekmanbacteria bacterium RBG_16_38_11</name>
    <dbReference type="NCBI Taxonomy" id="1817880"/>
    <lineage>
        <taxon>Bacteria</taxon>
        <taxon>Candidatus Schekmaniibacteriota</taxon>
    </lineage>
</organism>
<dbReference type="EMBL" id="MGDF01000029">
    <property type="protein sequence ID" value="OGL46887.1"/>
    <property type="molecule type" value="Genomic_DNA"/>
</dbReference>
<dbReference type="GO" id="GO:0051087">
    <property type="term" value="F:protein-folding chaperone binding"/>
    <property type="evidence" value="ECO:0007669"/>
    <property type="project" value="InterPro"/>
</dbReference>
<dbReference type="PRINTS" id="PR00773">
    <property type="entry name" value="GRPEPROTEIN"/>
</dbReference>
<dbReference type="Proteomes" id="UP000178435">
    <property type="component" value="Unassembled WGS sequence"/>
</dbReference>
<comment type="caution">
    <text evidence="8">The sequence shown here is derived from an EMBL/GenBank/DDBJ whole genome shotgun (WGS) entry which is preliminary data.</text>
</comment>
<dbReference type="InterPro" id="IPR013805">
    <property type="entry name" value="GrpE_CC"/>
</dbReference>
<feature type="region of interest" description="Disordered" evidence="7">
    <location>
        <begin position="1"/>
        <end position="38"/>
    </location>
</feature>
<keyword evidence="3" id="KW-0963">Cytoplasm</keyword>
<comment type="similarity">
    <text evidence="1 3 5">Belongs to the GrpE family.</text>
</comment>
<reference evidence="8 9" key="1">
    <citation type="journal article" date="2016" name="Nat. Commun.">
        <title>Thousands of microbial genomes shed light on interconnected biogeochemical processes in an aquifer system.</title>
        <authorList>
            <person name="Anantharaman K."/>
            <person name="Brown C.T."/>
            <person name="Hug L.A."/>
            <person name="Sharon I."/>
            <person name="Castelle C.J."/>
            <person name="Probst A.J."/>
            <person name="Thomas B.C."/>
            <person name="Singh A."/>
            <person name="Wilkins M.J."/>
            <person name="Karaoz U."/>
            <person name="Brodie E.L."/>
            <person name="Williams K.H."/>
            <person name="Hubbard S.S."/>
            <person name="Banfield J.F."/>
        </authorList>
    </citation>
    <scope>NUCLEOTIDE SEQUENCE [LARGE SCALE GENOMIC DNA]</scope>
</reference>
<comment type="subcellular location">
    <subcellularLocation>
        <location evidence="3">Cytoplasm</location>
    </subcellularLocation>
</comment>
<dbReference type="InterPro" id="IPR000740">
    <property type="entry name" value="GrpE"/>
</dbReference>
<protein>
    <recommendedName>
        <fullName evidence="3 4">Protein GrpE</fullName>
    </recommendedName>
    <alternativeName>
        <fullName evidence="3">HSP-70 cofactor</fullName>
    </alternativeName>
</protein>
<feature type="compositionally biased region" description="Basic and acidic residues" evidence="7">
    <location>
        <begin position="19"/>
        <end position="38"/>
    </location>
</feature>
<evidence type="ECO:0000256" key="1">
    <source>
        <dbReference type="ARBA" id="ARBA00009054"/>
    </source>
</evidence>
<dbReference type="PANTHER" id="PTHR21237:SF23">
    <property type="entry name" value="GRPE PROTEIN HOMOLOG, MITOCHONDRIAL"/>
    <property type="match status" value="1"/>
</dbReference>
<comment type="subunit">
    <text evidence="3">Homodimer.</text>
</comment>
<dbReference type="SUPFAM" id="SSF58014">
    <property type="entry name" value="Coiled-coil domain of nucleotide exchange factor GrpE"/>
    <property type="match status" value="1"/>
</dbReference>
<dbReference type="InterPro" id="IPR009012">
    <property type="entry name" value="GrpE_head"/>
</dbReference>
<dbReference type="HAMAP" id="MF_01151">
    <property type="entry name" value="GrpE"/>
    <property type="match status" value="1"/>
</dbReference>
<evidence type="ECO:0000256" key="2">
    <source>
        <dbReference type="ARBA" id="ARBA00023186"/>
    </source>
</evidence>
<name>A0A1F7S1B4_9BACT</name>
<keyword evidence="6" id="KW-0175">Coiled coil</keyword>
<feature type="coiled-coil region" evidence="6">
    <location>
        <begin position="47"/>
        <end position="118"/>
    </location>
</feature>
<dbReference type="GO" id="GO:0006457">
    <property type="term" value="P:protein folding"/>
    <property type="evidence" value="ECO:0007669"/>
    <property type="project" value="InterPro"/>
</dbReference>
<dbReference type="SUPFAM" id="SSF51064">
    <property type="entry name" value="Head domain of nucleotide exchange factor GrpE"/>
    <property type="match status" value="1"/>
</dbReference>
<dbReference type="Pfam" id="PF01025">
    <property type="entry name" value="GrpE"/>
    <property type="match status" value="1"/>
</dbReference>
<sequence>MEEKDNERQVKESGPGFKVIDKRHSVKKVAEGEKGDDIQSKKYPSYVEELRSELDKKDKILKEYIESYKNMKKENEDFRNRLKKDMELRLESARMDFIKNFIEVFDNLNRALDAAEDSKNIVALIDGVRMIQSQFFTKLKKDGIVEIDPIGKPFDPRTQEAVETVEVGEKEKDNIVLSQCEKGYLMGERLLRPAKVRVGRIKDEAREIA</sequence>
<dbReference type="PROSITE" id="PS01071">
    <property type="entry name" value="GRPE"/>
    <property type="match status" value="1"/>
</dbReference>
<accession>A0A1F7S1B4</accession>
<keyword evidence="2 3" id="KW-0143">Chaperone</keyword>
<evidence type="ECO:0000313" key="9">
    <source>
        <dbReference type="Proteomes" id="UP000178435"/>
    </source>
</evidence>